<dbReference type="InterPro" id="IPR033705">
    <property type="entry name" value="Anticodon_Ia_Val"/>
</dbReference>
<evidence type="ECO:0000256" key="6">
    <source>
        <dbReference type="ARBA" id="ARBA00022917"/>
    </source>
</evidence>
<dbReference type="EMBL" id="AZBU02000012">
    <property type="protein sequence ID" value="TKR59862.1"/>
    <property type="molecule type" value="Genomic_DNA"/>
</dbReference>
<dbReference type="GO" id="GO:0006438">
    <property type="term" value="P:valyl-tRNA aminoacylation"/>
    <property type="evidence" value="ECO:0007669"/>
    <property type="project" value="InterPro"/>
</dbReference>
<dbReference type="InterPro" id="IPR014729">
    <property type="entry name" value="Rossmann-like_a/b/a_fold"/>
</dbReference>
<dbReference type="PANTHER" id="PTHR11946">
    <property type="entry name" value="VALYL-TRNA SYNTHETASES"/>
    <property type="match status" value="1"/>
</dbReference>
<dbReference type="InterPro" id="IPR002303">
    <property type="entry name" value="Valyl-tRNA_ligase"/>
</dbReference>
<evidence type="ECO:0000256" key="2">
    <source>
        <dbReference type="ARBA" id="ARBA00013169"/>
    </source>
</evidence>
<dbReference type="Gene3D" id="1.10.730.10">
    <property type="entry name" value="Isoleucyl-tRNA Synthetase, Domain 1"/>
    <property type="match status" value="1"/>
</dbReference>
<comment type="caution">
    <text evidence="11">The sequence shown here is derived from an EMBL/GenBank/DDBJ whole genome shotgun (WGS) entry which is preliminary data.</text>
</comment>
<dbReference type="GO" id="GO:0004832">
    <property type="term" value="F:valine-tRNA ligase activity"/>
    <property type="evidence" value="ECO:0007669"/>
    <property type="project" value="UniProtKB-EC"/>
</dbReference>
<comment type="similarity">
    <text evidence="1">Belongs to the class-I aminoacyl-tRNA synthetase family.</text>
</comment>
<evidence type="ECO:0000313" key="12">
    <source>
        <dbReference type="Proteomes" id="UP000298663"/>
    </source>
</evidence>
<dbReference type="InterPro" id="IPR009008">
    <property type="entry name" value="Val/Leu/Ile-tRNA-synth_edit"/>
</dbReference>
<evidence type="ECO:0000256" key="5">
    <source>
        <dbReference type="ARBA" id="ARBA00022840"/>
    </source>
</evidence>
<dbReference type="CDD" id="cd07962">
    <property type="entry name" value="Anticodon_Ia_Val"/>
    <property type="match status" value="1"/>
</dbReference>
<dbReference type="EC" id="6.1.1.9" evidence="2"/>
<dbReference type="SUPFAM" id="SSF47323">
    <property type="entry name" value="Anticodon-binding domain of a subclass of class I aminoacyl-tRNA synthetases"/>
    <property type="match status" value="1"/>
</dbReference>
<evidence type="ECO:0000256" key="7">
    <source>
        <dbReference type="ARBA" id="ARBA00023146"/>
    </source>
</evidence>
<dbReference type="Pfam" id="PF00133">
    <property type="entry name" value="tRNA-synt_1"/>
    <property type="match status" value="1"/>
</dbReference>
<dbReference type="Pfam" id="PF08264">
    <property type="entry name" value="Anticodon_1"/>
    <property type="match status" value="1"/>
</dbReference>
<dbReference type="OrthoDB" id="629407at2759"/>
<dbReference type="GO" id="GO:0002161">
    <property type="term" value="F:aminoacyl-tRNA deacylase activity"/>
    <property type="evidence" value="ECO:0007669"/>
    <property type="project" value="InterPro"/>
</dbReference>
<dbReference type="Proteomes" id="UP000298663">
    <property type="component" value="Unassembled WGS sequence"/>
</dbReference>
<dbReference type="Gene3D" id="3.90.740.10">
    <property type="entry name" value="Valyl/Leucyl/Isoleucyl-tRNA synthetase, editing domain"/>
    <property type="match status" value="1"/>
</dbReference>
<dbReference type="InterPro" id="IPR002300">
    <property type="entry name" value="aa-tRNA-synth_Ia"/>
</dbReference>
<reference evidence="11 12" key="1">
    <citation type="journal article" date="2015" name="Genome Biol.">
        <title>Comparative genomics of Steinernema reveals deeply conserved gene regulatory networks.</title>
        <authorList>
            <person name="Dillman A.R."/>
            <person name="Macchietto M."/>
            <person name="Porter C.F."/>
            <person name="Rogers A."/>
            <person name="Williams B."/>
            <person name="Antoshechkin I."/>
            <person name="Lee M.M."/>
            <person name="Goodwin Z."/>
            <person name="Lu X."/>
            <person name="Lewis E.E."/>
            <person name="Goodrich-Blair H."/>
            <person name="Stock S.P."/>
            <person name="Adams B.J."/>
            <person name="Sternberg P.W."/>
            <person name="Mortazavi A."/>
        </authorList>
    </citation>
    <scope>NUCLEOTIDE SEQUENCE [LARGE SCALE GENOMIC DNA]</scope>
    <source>
        <strain evidence="11 12">ALL</strain>
    </source>
</reference>
<reference evidence="11 12" key="2">
    <citation type="journal article" date="2019" name="G3 (Bethesda)">
        <title>Hybrid Assembly of the Genome of the Entomopathogenic Nematode Steinernema carpocapsae Identifies the X-Chromosome.</title>
        <authorList>
            <person name="Serra L."/>
            <person name="Macchietto M."/>
            <person name="Macias-Munoz A."/>
            <person name="McGill C.J."/>
            <person name="Rodriguez I.M."/>
            <person name="Rodriguez B."/>
            <person name="Murad R."/>
            <person name="Mortazavi A."/>
        </authorList>
    </citation>
    <scope>NUCLEOTIDE SEQUENCE [LARGE SCALE GENOMIC DNA]</scope>
    <source>
        <strain evidence="11 12">ALL</strain>
    </source>
</reference>
<evidence type="ECO:0000256" key="8">
    <source>
        <dbReference type="ARBA" id="ARBA00029936"/>
    </source>
</evidence>
<evidence type="ECO:0000259" key="9">
    <source>
        <dbReference type="Pfam" id="PF00133"/>
    </source>
</evidence>
<dbReference type="GO" id="GO:0005524">
    <property type="term" value="F:ATP binding"/>
    <property type="evidence" value="ECO:0007669"/>
    <property type="project" value="UniProtKB-KW"/>
</dbReference>
<keyword evidence="6" id="KW-0648">Protein biosynthesis</keyword>
<dbReference type="AlphaFoldDB" id="A0A4U5LUR9"/>
<dbReference type="InterPro" id="IPR009080">
    <property type="entry name" value="tRNAsynth_Ia_anticodon-bd"/>
</dbReference>
<dbReference type="Gene3D" id="3.40.50.620">
    <property type="entry name" value="HUPs"/>
    <property type="match status" value="1"/>
</dbReference>
<dbReference type="SUPFAM" id="SSF52374">
    <property type="entry name" value="Nucleotidylyl transferase"/>
    <property type="match status" value="1"/>
</dbReference>
<organism evidence="11 12">
    <name type="scientific">Steinernema carpocapsae</name>
    <name type="common">Entomopathogenic nematode</name>
    <dbReference type="NCBI Taxonomy" id="34508"/>
    <lineage>
        <taxon>Eukaryota</taxon>
        <taxon>Metazoa</taxon>
        <taxon>Ecdysozoa</taxon>
        <taxon>Nematoda</taxon>
        <taxon>Chromadorea</taxon>
        <taxon>Rhabditida</taxon>
        <taxon>Tylenchina</taxon>
        <taxon>Panagrolaimomorpha</taxon>
        <taxon>Strongyloidoidea</taxon>
        <taxon>Steinernematidae</taxon>
        <taxon>Steinernema</taxon>
    </lineage>
</organism>
<gene>
    <name evidence="11" type="ORF">L596_029473</name>
</gene>
<dbReference type="SUPFAM" id="SSF50677">
    <property type="entry name" value="ValRS/IleRS/LeuRS editing domain"/>
    <property type="match status" value="1"/>
</dbReference>
<proteinExistence type="inferred from homology"/>
<feature type="domain" description="Methionyl/Valyl/Leucyl/Isoleucyl-tRNA synthetase anticodon-binding" evidence="10">
    <location>
        <begin position="484"/>
        <end position="624"/>
    </location>
</feature>
<dbReference type="PANTHER" id="PTHR11946:SF111">
    <property type="entry name" value="VALINE--TRNA LIGASE"/>
    <property type="match status" value="1"/>
</dbReference>
<evidence type="ECO:0000256" key="4">
    <source>
        <dbReference type="ARBA" id="ARBA00022741"/>
    </source>
</evidence>
<protein>
    <recommendedName>
        <fullName evidence="2">valine--tRNA ligase</fullName>
        <ecNumber evidence="2">6.1.1.9</ecNumber>
    </recommendedName>
    <alternativeName>
        <fullName evidence="8">Valyl-tRNA synthetase</fullName>
    </alternativeName>
</protein>
<name>A0A4U5LUR9_STECR</name>
<keyword evidence="5" id="KW-0067">ATP-binding</keyword>
<dbReference type="GO" id="GO:0005829">
    <property type="term" value="C:cytosol"/>
    <property type="evidence" value="ECO:0007669"/>
    <property type="project" value="TreeGrafter"/>
</dbReference>
<evidence type="ECO:0000259" key="10">
    <source>
        <dbReference type="Pfam" id="PF08264"/>
    </source>
</evidence>
<evidence type="ECO:0000256" key="3">
    <source>
        <dbReference type="ARBA" id="ARBA00022598"/>
    </source>
</evidence>
<dbReference type="InterPro" id="IPR013155">
    <property type="entry name" value="M/V/L/I-tRNA-synth_anticd-bd"/>
</dbReference>
<keyword evidence="7" id="KW-0030">Aminoacyl-tRNA synthetase</keyword>
<sequence>MVNWCPALQSTISDQEVETLEGEQELKVVGRDGIERKVKIGIMHKIRYRICDSDEYLEVATTRPETILADVALAVHPEDDRFARFIGKRVEHPMIEERTIPVIADAAVKREKGTGVLKITPSHDFTDFAVAKRHEEELEAGAFEISCIDEKGIVNGIYEGMDRFEVRKKVVEDLKKVERYGGEMKYENAQISICSRSGDVLEPMPKEQWFLQCDELHGNVRRKLDDGTIKLVPGFMDQKLRDWLDYDEPWCLSRQLLWGHQIPAYRHNQTNEWIVTENASSINLSYTRDKDVLDTWFSSALVPLVTAGWPGSTPPPVPVSLMETGHDILGFWVARMLAVCQHLNGGHLPYHEVLLHGLIRDSSGRKMSKSLGNVIDPNDVIGGISLDEMVKRLRQSTLADDELRLAEKDLRTKFPEGMKAYGPDALRFALLRNDVTSLDVNLNVSELADEGLRFCNKMWNLCNYVNTVASKCENADVKSSHPADRWILSRLVSTIQNFEANFQKLTPHVAFNTIHKLILNDLCDFYVETTKKAVWSEDKQRLVEITATLNRVVPTALVAMSAFMPFVSENLYSKLNQTMPIFDVRLNQFLEASVDAKLEANVDLAISVVSSIRSLRSELGLANSIHFEGHLATEADSSIAEVFPLISSLCNVDITATVPSSADLPSDGFMPCSVRGHSASLAVSVSQEFRADFVTRLERQLKSTIERKTKFEAKADKYDRLRIEAAEIGKNGLAEKNGRKAQQARGVAIGMNTEIEKLENLLRQYGGEETKKSGNVLIGSC</sequence>
<dbReference type="STRING" id="34508.A0A4U5LUR9"/>
<feature type="domain" description="Aminoacyl-tRNA synthetase class Ia" evidence="9">
    <location>
        <begin position="1"/>
        <end position="441"/>
    </location>
</feature>
<evidence type="ECO:0000313" key="11">
    <source>
        <dbReference type="EMBL" id="TKR59862.1"/>
    </source>
</evidence>
<dbReference type="PRINTS" id="PR00986">
    <property type="entry name" value="TRNASYNTHVAL"/>
</dbReference>
<keyword evidence="4" id="KW-0547">Nucleotide-binding</keyword>
<accession>A0A4U5LUR9</accession>
<keyword evidence="12" id="KW-1185">Reference proteome</keyword>
<evidence type="ECO:0000256" key="1">
    <source>
        <dbReference type="ARBA" id="ARBA00005594"/>
    </source>
</evidence>
<keyword evidence="3" id="KW-0436">Ligase</keyword>